<evidence type="ECO:0000313" key="6">
    <source>
        <dbReference type="Proteomes" id="UP001221898"/>
    </source>
</evidence>
<comment type="caution">
    <text evidence="5">The sequence shown here is derived from an EMBL/GenBank/DDBJ whole genome shotgun (WGS) entry which is preliminary data.</text>
</comment>
<evidence type="ECO:0000256" key="2">
    <source>
        <dbReference type="PROSITE-ProRule" id="PRU00192"/>
    </source>
</evidence>
<dbReference type="CDD" id="cd12012">
    <property type="entry name" value="SH3_RIM-BP_2"/>
    <property type="match status" value="1"/>
</dbReference>
<accession>A0AAD7SJL5</accession>
<dbReference type="InterPro" id="IPR001452">
    <property type="entry name" value="SH3_domain"/>
</dbReference>
<keyword evidence="1 2" id="KW-0728">SH3 domain</keyword>
<dbReference type="FunFam" id="2.30.30.40:FF:000016">
    <property type="entry name" value="RIMS-binding protein 2 isoform X2"/>
    <property type="match status" value="1"/>
</dbReference>
<proteinExistence type="predicted"/>
<feature type="region of interest" description="Disordered" evidence="3">
    <location>
        <begin position="130"/>
        <end position="152"/>
    </location>
</feature>
<dbReference type="InterPro" id="IPR035753">
    <property type="entry name" value="RIM-BP_SH3_2"/>
</dbReference>
<dbReference type="PROSITE" id="PS50002">
    <property type="entry name" value="SH3"/>
    <property type="match status" value="2"/>
</dbReference>
<keyword evidence="6" id="KW-1185">Reference proteome</keyword>
<name>A0AAD7SJL5_9TELE</name>
<evidence type="ECO:0000313" key="5">
    <source>
        <dbReference type="EMBL" id="KAJ8403849.1"/>
    </source>
</evidence>
<organism evidence="5 6">
    <name type="scientific">Aldrovandia affinis</name>
    <dbReference type="NCBI Taxonomy" id="143900"/>
    <lineage>
        <taxon>Eukaryota</taxon>
        <taxon>Metazoa</taxon>
        <taxon>Chordata</taxon>
        <taxon>Craniata</taxon>
        <taxon>Vertebrata</taxon>
        <taxon>Euteleostomi</taxon>
        <taxon>Actinopterygii</taxon>
        <taxon>Neopterygii</taxon>
        <taxon>Teleostei</taxon>
        <taxon>Notacanthiformes</taxon>
        <taxon>Halosauridae</taxon>
        <taxon>Aldrovandia</taxon>
    </lineage>
</organism>
<dbReference type="CDD" id="cd12013">
    <property type="entry name" value="SH3_RIM-BP_3"/>
    <property type="match status" value="1"/>
</dbReference>
<dbReference type="Proteomes" id="UP001221898">
    <property type="component" value="Unassembled WGS sequence"/>
</dbReference>
<dbReference type="PRINTS" id="PR00452">
    <property type="entry name" value="SH3DOMAIN"/>
</dbReference>
<dbReference type="SUPFAM" id="SSF50044">
    <property type="entry name" value="SH3-domain"/>
    <property type="match status" value="2"/>
</dbReference>
<dbReference type="InterPro" id="IPR035755">
    <property type="entry name" value="RIM-BP_SH3_3"/>
</dbReference>
<dbReference type="AlphaFoldDB" id="A0AAD7SJL5"/>
<dbReference type="InterPro" id="IPR040325">
    <property type="entry name" value="RIMBP1/2/3"/>
</dbReference>
<protein>
    <recommendedName>
        <fullName evidence="4">SH3 domain-containing protein</fullName>
    </recommendedName>
</protein>
<dbReference type="SMART" id="SM00326">
    <property type="entry name" value="SH3"/>
    <property type="match status" value="2"/>
</dbReference>
<dbReference type="Gene3D" id="2.30.30.40">
    <property type="entry name" value="SH3 Domains"/>
    <property type="match status" value="2"/>
</dbReference>
<sequence length="251" mass="27842">MAEGGRESTGRERSMEWMFEVDVYLCADGLRLASPERQEPEGPALEDAARIFVALFPYDPAAMSPNPDSAEEELPFKEGQIIKVYGDKDADGFYRGESCGRFGYVPCNMVSEVHLEDDVARDQLLRKGFVSPQSSMDTEDPSKPAKANPTPRRMVAIFDYDPQESSPNADVEMELCFSAGDVIYVYGDMDEDGFFYGDLNGQRGLVPSNFLQAIPVAADEDNKGAARQPESPESKPGLQRQRRKSLYALDP</sequence>
<dbReference type="PANTHER" id="PTHR14234">
    <property type="entry name" value="RIM BINDING PROTEIN-RELATED"/>
    <property type="match status" value="1"/>
</dbReference>
<feature type="region of interest" description="Disordered" evidence="3">
    <location>
        <begin position="217"/>
        <end position="251"/>
    </location>
</feature>
<reference evidence="5" key="1">
    <citation type="journal article" date="2023" name="Science">
        <title>Genome structures resolve the early diversification of teleost fishes.</title>
        <authorList>
            <person name="Parey E."/>
            <person name="Louis A."/>
            <person name="Montfort J."/>
            <person name="Bouchez O."/>
            <person name="Roques C."/>
            <person name="Iampietro C."/>
            <person name="Lluch J."/>
            <person name="Castinel A."/>
            <person name="Donnadieu C."/>
            <person name="Desvignes T."/>
            <person name="Floi Bucao C."/>
            <person name="Jouanno E."/>
            <person name="Wen M."/>
            <person name="Mejri S."/>
            <person name="Dirks R."/>
            <person name="Jansen H."/>
            <person name="Henkel C."/>
            <person name="Chen W.J."/>
            <person name="Zahm M."/>
            <person name="Cabau C."/>
            <person name="Klopp C."/>
            <person name="Thompson A.W."/>
            <person name="Robinson-Rechavi M."/>
            <person name="Braasch I."/>
            <person name="Lecointre G."/>
            <person name="Bobe J."/>
            <person name="Postlethwait J.H."/>
            <person name="Berthelot C."/>
            <person name="Roest Crollius H."/>
            <person name="Guiguen Y."/>
        </authorList>
    </citation>
    <scope>NUCLEOTIDE SEQUENCE</scope>
    <source>
        <strain evidence="5">NC1722</strain>
    </source>
</reference>
<dbReference type="FunFam" id="2.30.30.40:FF:000023">
    <property type="entry name" value="RIMS-binding protein 2 isoform F"/>
    <property type="match status" value="1"/>
</dbReference>
<dbReference type="Pfam" id="PF07653">
    <property type="entry name" value="SH3_2"/>
    <property type="match status" value="2"/>
</dbReference>
<evidence type="ECO:0000256" key="1">
    <source>
        <dbReference type="ARBA" id="ARBA00022443"/>
    </source>
</evidence>
<gene>
    <name evidence="5" type="ORF">AAFF_G00347170</name>
</gene>
<dbReference type="EMBL" id="JAINUG010000056">
    <property type="protein sequence ID" value="KAJ8403849.1"/>
    <property type="molecule type" value="Genomic_DNA"/>
</dbReference>
<evidence type="ECO:0000256" key="3">
    <source>
        <dbReference type="SAM" id="MobiDB-lite"/>
    </source>
</evidence>
<evidence type="ECO:0000259" key="4">
    <source>
        <dbReference type="PROSITE" id="PS50002"/>
    </source>
</evidence>
<dbReference type="InterPro" id="IPR036028">
    <property type="entry name" value="SH3-like_dom_sf"/>
</dbReference>
<dbReference type="PANTHER" id="PTHR14234:SF20">
    <property type="entry name" value="PERIPHERAL-TYPE BENZODIAZEPINE RECEPTOR-ASSOCIATED PROTEIN 1"/>
    <property type="match status" value="1"/>
</dbReference>
<feature type="domain" description="SH3" evidence="4">
    <location>
        <begin position="47"/>
        <end position="115"/>
    </location>
</feature>
<feature type="domain" description="SH3" evidence="4">
    <location>
        <begin position="149"/>
        <end position="216"/>
    </location>
</feature>